<dbReference type="PIRSF" id="PIRSF015852">
    <property type="entry name" value="RRNA_mtase_Grm"/>
    <property type="match status" value="1"/>
</dbReference>
<dbReference type="InterPro" id="IPR010769">
    <property type="entry name" value="rRNA_MeTrfase_GmN_bac"/>
</dbReference>
<evidence type="ECO:0000256" key="6">
    <source>
        <dbReference type="ARBA" id="ARBA00022603"/>
    </source>
</evidence>
<evidence type="ECO:0000256" key="10">
    <source>
        <dbReference type="ARBA" id="ARBA00033062"/>
    </source>
</evidence>
<evidence type="ECO:0000256" key="3">
    <source>
        <dbReference type="ARBA" id="ARBA00012300"/>
    </source>
</evidence>
<keyword evidence="6 12" id="KW-0489">Methyltransferase</keyword>
<reference evidence="12" key="1">
    <citation type="submission" date="1997-12" db="EMBL/GenBank/DDBJ databases">
        <authorList>
            <person name="Demidchuk J.A."/>
            <person name="Fedorenko V.A."/>
            <person name="Oliynyk Z.V."/>
        </authorList>
    </citation>
    <scope>NUCLEOTIDE SEQUENCE</scope>
    <source>
        <strain evidence="12">ISP1375</strain>
    </source>
</reference>
<keyword evidence="7" id="KW-0808">Transferase</keyword>
<evidence type="ECO:0000256" key="4">
    <source>
        <dbReference type="ARBA" id="ARBA00015154"/>
    </source>
</evidence>
<feature type="binding site" evidence="11">
    <location>
        <begin position="103"/>
        <end position="109"/>
    </location>
    <ligand>
        <name>S-adenosyl-L-methionine</name>
        <dbReference type="ChEBI" id="CHEBI:59789"/>
    </ligand>
</feature>
<evidence type="ECO:0000256" key="8">
    <source>
        <dbReference type="ARBA" id="ARBA00022691"/>
    </source>
</evidence>
<dbReference type="SUPFAM" id="SSF53335">
    <property type="entry name" value="S-adenosyl-L-methionine-dependent methyltransferases"/>
    <property type="match status" value="1"/>
</dbReference>
<evidence type="ECO:0000256" key="7">
    <source>
        <dbReference type="ARBA" id="ARBA00022679"/>
    </source>
</evidence>
<name>O50543_STRKN</name>
<gene>
    <name evidence="12" type="primary">kmr</name>
</gene>
<evidence type="ECO:0000313" key="12">
    <source>
        <dbReference type="EMBL" id="CAA75800.1"/>
    </source>
</evidence>
<keyword evidence="8 11" id="KW-0949">S-adenosyl-L-methionine</keyword>
<comment type="catalytic activity">
    <reaction evidence="1">
        <text>guanosine(1405) in 16S rRNA + S-adenosyl-L-methionine = N(7)-methylguanosine(1405) in 16S rRNA + S-adenosyl-L-homocysteine</text>
        <dbReference type="Rhea" id="RHEA:42772"/>
        <dbReference type="Rhea" id="RHEA-COMP:10225"/>
        <dbReference type="Rhea" id="RHEA-COMP:10226"/>
        <dbReference type="ChEBI" id="CHEBI:57856"/>
        <dbReference type="ChEBI" id="CHEBI:59789"/>
        <dbReference type="ChEBI" id="CHEBI:74269"/>
        <dbReference type="ChEBI" id="CHEBI:74480"/>
        <dbReference type="EC" id="2.1.1.179"/>
    </reaction>
</comment>
<dbReference type="EC" id="2.1.1.179" evidence="3"/>
<proteinExistence type="inferred from homology"/>
<evidence type="ECO:0000256" key="11">
    <source>
        <dbReference type="PIRSR" id="PIRSR015852-1"/>
    </source>
</evidence>
<dbReference type="EMBL" id="Y15838">
    <property type="protein sequence ID" value="CAA75800.1"/>
    <property type="molecule type" value="Genomic_DNA"/>
</dbReference>
<evidence type="ECO:0000256" key="9">
    <source>
        <dbReference type="ARBA" id="ARBA00023251"/>
    </source>
</evidence>
<comment type="similarity">
    <text evidence="2">Belongs to the methyltransferase superfamily. Aminoglycoside resistance family.</text>
</comment>
<organism evidence="12">
    <name type="scientific">Streptomyces kanamyceticus</name>
    <dbReference type="NCBI Taxonomy" id="1967"/>
    <lineage>
        <taxon>Bacteria</taxon>
        <taxon>Bacillati</taxon>
        <taxon>Actinomycetota</taxon>
        <taxon>Actinomycetes</taxon>
        <taxon>Kitasatosporales</taxon>
        <taxon>Streptomycetaceae</taxon>
        <taxon>Streptomyces</taxon>
    </lineage>
</organism>
<accession>O50543</accession>
<feature type="binding site" evidence="11">
    <location>
        <position position="158"/>
    </location>
    <ligand>
        <name>S-adenosyl-L-methionine</name>
        <dbReference type="ChEBI" id="CHEBI:59789"/>
    </ligand>
</feature>
<evidence type="ECO:0000256" key="2">
    <source>
        <dbReference type="ARBA" id="ARBA00005487"/>
    </source>
</evidence>
<keyword evidence="9" id="KW-0046">Antibiotic resistance</keyword>
<protein>
    <recommendedName>
        <fullName evidence="4">16S rRNA (guanine(1405)-N(7))-methyltransferase</fullName>
        <ecNumber evidence="3">2.1.1.179</ecNumber>
    </recommendedName>
    <alternativeName>
        <fullName evidence="10">16S rRNA m7G1405 methyltransferase</fullName>
    </alternativeName>
</protein>
<dbReference type="GO" id="GO:0046677">
    <property type="term" value="P:response to antibiotic"/>
    <property type="evidence" value="ECO:0007669"/>
    <property type="project" value="UniProtKB-KW"/>
</dbReference>
<feature type="binding site" evidence="11">
    <location>
        <position position="135"/>
    </location>
    <ligand>
        <name>S-adenosyl-L-methionine</name>
        <dbReference type="ChEBI" id="CHEBI:59789"/>
    </ligand>
</feature>
<dbReference type="GO" id="GO:0008649">
    <property type="term" value="F:rRNA methyltransferase activity"/>
    <property type="evidence" value="ECO:0007669"/>
    <property type="project" value="InterPro"/>
</dbReference>
<feature type="binding site" evidence="11">
    <location>
        <begin position="184"/>
        <end position="185"/>
    </location>
    <ligand>
        <name>S-adenosyl-L-methionine</name>
        <dbReference type="ChEBI" id="CHEBI:59789"/>
    </ligand>
</feature>
<dbReference type="InterPro" id="IPR029063">
    <property type="entry name" value="SAM-dependent_MTases_sf"/>
</dbReference>
<keyword evidence="5" id="KW-0698">rRNA processing</keyword>
<dbReference type="Gene3D" id="3.40.50.150">
    <property type="entry name" value="Vaccinia Virus protein VP39"/>
    <property type="match status" value="1"/>
</dbReference>
<dbReference type="InterPro" id="IPR025981">
    <property type="entry name" value="rRNA_MeTrfase"/>
</dbReference>
<evidence type="ECO:0000256" key="5">
    <source>
        <dbReference type="ARBA" id="ARBA00022552"/>
    </source>
</evidence>
<dbReference type="AlphaFoldDB" id="O50543"/>
<sequence length="277" mass="30648">MSQSASDEDPKLTRVVEAVRGGRRYRSVTDQAVRRLARAALAVEGGDVTRATKRTKRGLHEVFGAFMPMTPKYEALLRDVPEALELDDPEAIRTALKPALGAHSSTRERLPILTEMYAEVFDRLDTAPATVRDLACGMNPLTVPWMPLPAGTTYLASDIDHRLMDFAGTVLTALGVPNRVEVRDLLTDPDPEPADVTFLFKAVPCLEAQGKGLGWKLLDQINSPVLVVSFPTKTLGRRSRGMYQTHSAEFARRVAERPWKCDEIEFGDELVYVVTKG</sequence>
<feature type="binding site" evidence="11">
    <location>
        <position position="209"/>
    </location>
    <ligand>
        <name>S-adenosyl-L-methionine</name>
        <dbReference type="ChEBI" id="CHEBI:59789"/>
    </ligand>
</feature>
<dbReference type="Pfam" id="PF07091">
    <property type="entry name" value="FmrO"/>
    <property type="match status" value="1"/>
</dbReference>
<evidence type="ECO:0000256" key="1">
    <source>
        <dbReference type="ARBA" id="ARBA00001643"/>
    </source>
</evidence>
<dbReference type="Gene3D" id="1.10.8.10">
    <property type="entry name" value="DNA helicase RuvA subunit, C-terminal domain"/>
    <property type="match status" value="1"/>
</dbReference>